<comment type="caution">
    <text evidence="6">The sequence shown here is derived from an EMBL/GenBank/DDBJ whole genome shotgun (WGS) entry which is preliminary data.</text>
</comment>
<evidence type="ECO:0000313" key="7">
    <source>
        <dbReference type="Proteomes" id="UP000469346"/>
    </source>
</evidence>
<keyword evidence="2 5" id="KW-0678">Repressor</keyword>
<gene>
    <name evidence="5 6" type="primary">csrA</name>
    <name evidence="6" type="ORF">G3N55_05360</name>
</gene>
<comment type="subunit">
    <text evidence="5">Homodimer; the beta-strands of each monomer intercalate to form a hydrophobic core, while the alpha-helices form wings that extend away from the core.</text>
</comment>
<evidence type="ECO:0000256" key="1">
    <source>
        <dbReference type="ARBA" id="ARBA00022490"/>
    </source>
</evidence>
<dbReference type="GO" id="GO:0045947">
    <property type="term" value="P:negative regulation of translational initiation"/>
    <property type="evidence" value="ECO:0007669"/>
    <property type="project" value="UniProtKB-UniRule"/>
</dbReference>
<dbReference type="InterPro" id="IPR003751">
    <property type="entry name" value="CsrA"/>
</dbReference>
<dbReference type="GO" id="GO:0048027">
    <property type="term" value="F:mRNA 5'-UTR binding"/>
    <property type="evidence" value="ECO:0007669"/>
    <property type="project" value="UniProtKB-UniRule"/>
</dbReference>
<dbReference type="NCBIfam" id="NF002469">
    <property type="entry name" value="PRK01712.1"/>
    <property type="match status" value="1"/>
</dbReference>
<name>A0A6N9TPA4_DISTH</name>
<dbReference type="PANTHER" id="PTHR34984:SF1">
    <property type="entry name" value="CARBON STORAGE REGULATOR"/>
    <property type="match status" value="1"/>
</dbReference>
<protein>
    <recommendedName>
        <fullName evidence="5">Translational regulator CsrA</fullName>
    </recommendedName>
</protein>
<dbReference type="NCBIfam" id="TIGR00202">
    <property type="entry name" value="csrA"/>
    <property type="match status" value="1"/>
</dbReference>
<dbReference type="GO" id="GO:0006402">
    <property type="term" value="P:mRNA catabolic process"/>
    <property type="evidence" value="ECO:0007669"/>
    <property type="project" value="InterPro"/>
</dbReference>
<dbReference type="EMBL" id="JAAGRR010000044">
    <property type="protein sequence ID" value="NDY42270.1"/>
    <property type="molecule type" value="Genomic_DNA"/>
</dbReference>
<dbReference type="GO" id="GO:0006109">
    <property type="term" value="P:regulation of carbohydrate metabolic process"/>
    <property type="evidence" value="ECO:0007669"/>
    <property type="project" value="InterPro"/>
</dbReference>
<dbReference type="GO" id="GO:0044781">
    <property type="term" value="P:bacterial-type flagellum organization"/>
    <property type="evidence" value="ECO:0007669"/>
    <property type="project" value="UniProtKB-KW"/>
</dbReference>
<dbReference type="FunFam" id="2.60.40.4380:FF:000002">
    <property type="entry name" value="Translational regulator CsrA"/>
    <property type="match status" value="1"/>
</dbReference>
<keyword evidence="1 5" id="KW-0963">Cytoplasm</keyword>
<dbReference type="RefSeq" id="WP_163298414.1">
    <property type="nucleotide sequence ID" value="NZ_JAAGRR010000044.1"/>
</dbReference>
<dbReference type="AlphaFoldDB" id="A0A6N9TPA4"/>
<evidence type="ECO:0000256" key="5">
    <source>
        <dbReference type="HAMAP-Rule" id="MF_00167"/>
    </source>
</evidence>
<dbReference type="GO" id="GO:1902208">
    <property type="term" value="P:regulation of bacterial-type flagellum assembly"/>
    <property type="evidence" value="ECO:0007669"/>
    <property type="project" value="UniProtKB-UniRule"/>
</dbReference>
<keyword evidence="7" id="KW-1185">Reference proteome</keyword>
<comment type="similarity">
    <text evidence="5">Belongs to the CsrA/RsmA family.</text>
</comment>
<keyword evidence="5" id="KW-1005">Bacterial flagellum biogenesis</keyword>
<dbReference type="GO" id="GO:0005829">
    <property type="term" value="C:cytosol"/>
    <property type="evidence" value="ECO:0007669"/>
    <property type="project" value="TreeGrafter"/>
</dbReference>
<proteinExistence type="inferred from homology"/>
<evidence type="ECO:0000256" key="2">
    <source>
        <dbReference type="ARBA" id="ARBA00022491"/>
    </source>
</evidence>
<accession>A0A6N9TPA4</accession>
<dbReference type="Proteomes" id="UP000469346">
    <property type="component" value="Unassembled WGS sequence"/>
</dbReference>
<evidence type="ECO:0000256" key="3">
    <source>
        <dbReference type="ARBA" id="ARBA00022845"/>
    </source>
</evidence>
<evidence type="ECO:0000313" key="6">
    <source>
        <dbReference type="EMBL" id="NDY42270.1"/>
    </source>
</evidence>
<evidence type="ECO:0000256" key="4">
    <source>
        <dbReference type="ARBA" id="ARBA00022884"/>
    </source>
</evidence>
<comment type="function">
    <text evidence="5">A translational regulator that binds mRNA to regulate translation initiation and/or mRNA stability. Usually binds in the 5'-UTR at or near the Shine-Dalgarno sequence preventing ribosome-binding, thus repressing translation. Its main target seems to be the major flagellin gene, while its function is anatagonized by FliW.</text>
</comment>
<organism evidence="6 7">
    <name type="scientific">Dissulfurirhabdus thermomarina</name>
    <dbReference type="NCBI Taxonomy" id="1765737"/>
    <lineage>
        <taxon>Bacteria</taxon>
        <taxon>Deltaproteobacteria</taxon>
        <taxon>Dissulfurirhabdaceae</taxon>
        <taxon>Dissulfurirhabdus</taxon>
    </lineage>
</organism>
<dbReference type="SUPFAM" id="SSF117130">
    <property type="entry name" value="CsrA-like"/>
    <property type="match status" value="1"/>
</dbReference>
<dbReference type="Gene3D" id="2.60.40.4380">
    <property type="entry name" value="Translational regulator CsrA"/>
    <property type="match status" value="1"/>
</dbReference>
<dbReference type="HAMAP" id="MF_00167">
    <property type="entry name" value="CsrA"/>
    <property type="match status" value="1"/>
</dbReference>
<keyword evidence="3 5" id="KW-0810">Translation regulation</keyword>
<comment type="subcellular location">
    <subcellularLocation>
        <location evidence="5">Cytoplasm</location>
    </subcellularLocation>
</comment>
<dbReference type="Pfam" id="PF02599">
    <property type="entry name" value="CsrA"/>
    <property type="match status" value="1"/>
</dbReference>
<dbReference type="PANTHER" id="PTHR34984">
    <property type="entry name" value="CARBON STORAGE REGULATOR"/>
    <property type="match status" value="1"/>
</dbReference>
<sequence length="79" mass="8810">MLILTRKAGEKITIGDDIEISVVEIKGRQVRIGVKAPPELAVHREEVFRRIQEENLRAAAVGPELGDLEALLAGRRNRK</sequence>
<keyword evidence="4 5" id="KW-0694">RNA-binding</keyword>
<reference evidence="6 7" key="1">
    <citation type="submission" date="2020-02" db="EMBL/GenBank/DDBJ databases">
        <title>Comparative genomics of sulfur disproportionating microorganisms.</title>
        <authorList>
            <person name="Ward L.M."/>
            <person name="Bertran E."/>
            <person name="Johnston D.T."/>
        </authorList>
    </citation>
    <scope>NUCLEOTIDE SEQUENCE [LARGE SCALE GENOMIC DNA]</scope>
    <source>
        <strain evidence="6 7">DSM 100025</strain>
    </source>
</reference>
<dbReference type="InterPro" id="IPR036107">
    <property type="entry name" value="CsrA_sf"/>
</dbReference>